<dbReference type="STRING" id="1735162.PeribacterB2_0478"/>
<accession>A0A0S1SM38</accession>
<feature type="region of interest" description="Disordered" evidence="1">
    <location>
        <begin position="1"/>
        <end position="31"/>
    </location>
</feature>
<evidence type="ECO:0000313" key="2">
    <source>
        <dbReference type="EMBL" id="ALM13170.1"/>
    </source>
</evidence>
<dbReference type="EMBL" id="CP013065">
    <property type="protein sequence ID" value="ALM13170.1"/>
    <property type="molecule type" value="Genomic_DNA"/>
</dbReference>
<reference evidence="2 3" key="2">
    <citation type="journal article" date="2016" name="PeerJ">
        <title>Analysis of five complete genome sequences for members of the class Peribacteria in the recently recognized Peregrinibacteria bacterial phylum.</title>
        <authorList>
            <person name="Anantharaman K."/>
            <person name="Brown C.T."/>
            <person name="Burstein D."/>
            <person name="Castelle C.J."/>
            <person name="Probst A.J."/>
            <person name="Thomas B.C."/>
            <person name="Williams K.H."/>
            <person name="Banfield J.F."/>
        </authorList>
    </citation>
    <scope>NUCLEOTIDE SEQUENCE [LARGE SCALE GENOMIC DNA]</scope>
    <source>
        <strain evidence="2">RIFOXYD1_FULL_PER-ii_59_16</strain>
    </source>
</reference>
<gene>
    <name evidence="2" type="ORF">PeribacterD1_0479</name>
</gene>
<accession>A0A0S1SHH9</accession>
<evidence type="ECO:0008006" key="4">
    <source>
        <dbReference type="Google" id="ProtNLM"/>
    </source>
</evidence>
<accession>A0A0S1SQG3</accession>
<protein>
    <recommendedName>
        <fullName evidence="4">DUF1844 domain-containing protein</fullName>
    </recommendedName>
</protein>
<dbReference type="AlphaFoldDB" id="A0A0S1SKZ8"/>
<reference evidence="3" key="1">
    <citation type="submission" date="2015-10" db="EMBL/GenBank/DDBJ databases">
        <title>Analysis of five complete genome sequences for members of the class Peribacteria in the recently recognized Peregrinibacteria bacterial phylum.</title>
        <authorList>
            <person name="Anantharaman K."/>
            <person name="Brown C.T."/>
            <person name="Burstein D."/>
            <person name="Castelle C.J."/>
            <person name="Probst A.J."/>
            <person name="Thomas B.C."/>
            <person name="Williams K.H."/>
            <person name="Banfield J.F."/>
        </authorList>
    </citation>
    <scope>NUCLEOTIDE SEQUENCE [LARGE SCALE GENOMIC DNA]</scope>
</reference>
<evidence type="ECO:0000256" key="1">
    <source>
        <dbReference type="SAM" id="MobiDB-lite"/>
    </source>
</evidence>
<sequence>MADFLQTIGQQQPLSEAEQKKAGQSQAAPMGAEHEDFMRTILQLLDSKQIDVSKPQSILKMEVYNRLDEEWKGKVDLALVNIADLLGHIVEFRLSKKTPDASSELQSMIEYLWQMKQRIEEFHDVFKF</sequence>
<accession>A0A0S1SKZ8</accession>
<organism evidence="2 3">
    <name type="scientific">Candidatus Peribacter riflensis</name>
    <dbReference type="NCBI Taxonomy" id="1735162"/>
    <lineage>
        <taxon>Bacteria</taxon>
        <taxon>Candidatus Peregrinibacteriota</taxon>
        <taxon>Candidatus Peribacteria</taxon>
        <taxon>Candidatus Peribacterales</taxon>
        <taxon>Candidatus Peribacteraceae</taxon>
        <taxon>Candidatus Peribacter</taxon>
    </lineage>
</organism>
<accession>A0A0S1SUK5</accession>
<evidence type="ECO:0000313" key="3">
    <source>
        <dbReference type="Proteomes" id="UP000069135"/>
    </source>
</evidence>
<dbReference type="Proteomes" id="UP000069135">
    <property type="component" value="Chromosome"/>
</dbReference>
<proteinExistence type="predicted"/>
<name>A0A0S1SKZ8_9BACT</name>
<dbReference type="KEGG" id="prf:PeribacterA2_0479"/>